<reference evidence="2" key="1">
    <citation type="journal article" date="2016" name="Proc. Natl. Acad. Sci. U.S.A.">
        <title>Chromosome-level assembly of Arabidopsis thaliana Ler reveals the extent of translocation and inversion polymorphisms.</title>
        <authorList>
            <person name="Zapata L."/>
            <person name="Ding J."/>
            <person name="Willing E.M."/>
            <person name="Hartwig B."/>
            <person name="Bezdan D."/>
            <person name="Jiao W.B."/>
            <person name="Patel V."/>
            <person name="Velikkakam James G."/>
            <person name="Koornneef M."/>
            <person name="Ossowski S."/>
            <person name="Schneeberger K."/>
        </authorList>
    </citation>
    <scope>NUCLEOTIDE SEQUENCE [LARGE SCALE GENOMIC DNA]</scope>
    <source>
        <strain evidence="2">cv. Landsberg erecta</strain>
    </source>
</reference>
<dbReference type="EMBL" id="LUHQ01000002">
    <property type="protein sequence ID" value="OAP07236.1"/>
    <property type="molecule type" value="Genomic_DNA"/>
</dbReference>
<dbReference type="AlphaFoldDB" id="A0A178VN38"/>
<proteinExistence type="predicted"/>
<dbReference type="ExpressionAtlas" id="A0A178VN38">
    <property type="expression patterns" value="differential"/>
</dbReference>
<organism evidence="1 2">
    <name type="scientific">Arabidopsis thaliana</name>
    <name type="common">Mouse-ear cress</name>
    <dbReference type="NCBI Taxonomy" id="3702"/>
    <lineage>
        <taxon>Eukaryota</taxon>
        <taxon>Viridiplantae</taxon>
        <taxon>Streptophyta</taxon>
        <taxon>Embryophyta</taxon>
        <taxon>Tracheophyta</taxon>
        <taxon>Spermatophyta</taxon>
        <taxon>Magnoliopsida</taxon>
        <taxon>eudicotyledons</taxon>
        <taxon>Gunneridae</taxon>
        <taxon>Pentapetalae</taxon>
        <taxon>rosids</taxon>
        <taxon>malvids</taxon>
        <taxon>Brassicales</taxon>
        <taxon>Brassicaceae</taxon>
        <taxon>Camelineae</taxon>
        <taxon>Arabidopsis</taxon>
    </lineage>
</organism>
<accession>A0A178VN38</accession>
<sequence length="292" mass="32528">MNPDTERPESPSFDECGYSNDICTRPNNIASPHYMSTCTLQSLERLKELCRIPPEIIAESKMHGPMESHGVPGGPSLMVIFAFTRSISRVAAGYVIGVPELNELLSVRSSSKKTGYFSAYPNANRNLISHLPNKDENWHQPWFLIKKTLASIGNHSDVLPSKWSTKPAFIARTLSTEEFIELFKIVFEGETLWNSFTLDRFIEANHKLRMSPPGQLHQLPPPPSLSQGTSARALASRCKVLSKPKAEACEVKKAFLATTIDNKEYSRTLLVDNGSAEGARSADAFRSTRFRT</sequence>
<protein>
    <submittedName>
        <fullName evidence="1">Uncharacterized protein</fullName>
    </submittedName>
</protein>
<evidence type="ECO:0000313" key="2">
    <source>
        <dbReference type="Proteomes" id="UP000078284"/>
    </source>
</evidence>
<gene>
    <name evidence="1" type="ordered locus">AXX17_At2g07220</name>
</gene>
<evidence type="ECO:0000313" key="1">
    <source>
        <dbReference type="EMBL" id="OAP07236.1"/>
    </source>
</evidence>
<name>A0A178VN38_ARATH</name>
<comment type="caution">
    <text evidence="1">The sequence shown here is derived from an EMBL/GenBank/DDBJ whole genome shotgun (WGS) entry which is preliminary data.</text>
</comment>
<dbReference type="Proteomes" id="UP000078284">
    <property type="component" value="Chromosome 2"/>
</dbReference>